<evidence type="ECO:0000313" key="1">
    <source>
        <dbReference type="EMBL" id="TWH83738.1"/>
    </source>
</evidence>
<proteinExistence type="predicted"/>
<protein>
    <submittedName>
        <fullName evidence="1">Uncharacterized protein DUF1836</fullName>
    </submittedName>
</protein>
<keyword evidence="2" id="KW-1185">Reference proteome</keyword>
<comment type="caution">
    <text evidence="1">The sequence shown here is derived from an EMBL/GenBank/DDBJ whole genome shotgun (WGS) entry which is preliminary data.</text>
</comment>
<gene>
    <name evidence="1" type="ORF">LY60_00350</name>
</gene>
<accession>A0A562JKS6</accession>
<dbReference type="AlphaFoldDB" id="A0A562JKS6"/>
<dbReference type="InterPro" id="IPR014975">
    <property type="entry name" value="DUF1836"/>
</dbReference>
<dbReference type="PANTHER" id="PTHR40056">
    <property type="entry name" value="HYPOTHETICAL CYTOSOLIC PROTEIN"/>
    <property type="match status" value="1"/>
</dbReference>
<dbReference type="Proteomes" id="UP000315343">
    <property type="component" value="Unassembled WGS sequence"/>
</dbReference>
<name>A0A562JKS6_9FIRM</name>
<organism evidence="1 2">
    <name type="scientific">Sedimentibacter saalensis</name>
    <dbReference type="NCBI Taxonomy" id="130788"/>
    <lineage>
        <taxon>Bacteria</taxon>
        <taxon>Bacillati</taxon>
        <taxon>Bacillota</taxon>
        <taxon>Tissierellia</taxon>
        <taxon>Sedimentibacter</taxon>
    </lineage>
</organism>
<dbReference type="Pfam" id="PF08876">
    <property type="entry name" value="DUF1836"/>
    <property type="match status" value="1"/>
</dbReference>
<dbReference type="RefSeq" id="WP_145079113.1">
    <property type="nucleotide sequence ID" value="NZ_DAMBUX010000009.1"/>
</dbReference>
<dbReference type="OrthoDB" id="3191472at2"/>
<dbReference type="PANTHER" id="PTHR40056:SF1">
    <property type="entry name" value="DUF1836 DOMAIN-CONTAINING PROTEIN"/>
    <property type="match status" value="1"/>
</dbReference>
<reference evidence="1 2" key="1">
    <citation type="submission" date="2019-07" db="EMBL/GenBank/DDBJ databases">
        <title>Genomic Encyclopedia of Type Strains, Phase I: the one thousand microbial genomes (KMG-I) project.</title>
        <authorList>
            <person name="Kyrpides N."/>
        </authorList>
    </citation>
    <scope>NUCLEOTIDE SEQUENCE [LARGE SCALE GENOMIC DNA]</scope>
    <source>
        <strain evidence="1 2">DSM 13558</strain>
    </source>
</reference>
<evidence type="ECO:0000313" key="2">
    <source>
        <dbReference type="Proteomes" id="UP000315343"/>
    </source>
</evidence>
<dbReference type="EMBL" id="VLKH01000001">
    <property type="protein sequence ID" value="TWH83738.1"/>
    <property type="molecule type" value="Genomic_DNA"/>
</dbReference>
<sequence>MDDNLELYEYSKQMSEIKLIKWNDLPKFPVYCDQLLQIVNDELSSMQIDDENLLTKSMVNNYVKWGMIPKPVKKKYDKLHIAEVMVITLLKQILTISEIKDGILLQIALHGNERAYDAFVESFEESTRKVFKPITVDKNTYVLEEREIEYDRLAISSITTALSNKLLTEKIIKTKIKNYNSKP</sequence>